<dbReference type="InterPro" id="IPR020472">
    <property type="entry name" value="WD40_PAC1"/>
</dbReference>
<dbReference type="Pfam" id="PF00400">
    <property type="entry name" value="WD40"/>
    <property type="match status" value="4"/>
</dbReference>
<dbReference type="GO" id="GO:0051301">
    <property type="term" value="P:cell division"/>
    <property type="evidence" value="ECO:0007669"/>
    <property type="project" value="UniProtKB-KW"/>
</dbReference>
<keyword evidence="10" id="KW-0539">Nucleus</keyword>
<dbReference type="PROSITE" id="PS00678">
    <property type="entry name" value="WD_REPEATS_1"/>
    <property type="match status" value="1"/>
</dbReference>
<dbReference type="Gene3D" id="2.130.10.10">
    <property type="entry name" value="YVTN repeat-like/Quinoprotein amine dehydrogenase"/>
    <property type="match status" value="1"/>
</dbReference>
<sequence length="364" mass="41603">MWRMTKDQETRFCLIYIIRKDVPEHYFEHFVDLCVDDHAHPCQPDEGLRSYNYLVAGSWDNHVRCWEVEQSGKTVPKSMQTMGGPVLDVCWSDDGSKVFMASCDKQVKCWDLASNQTVQVAQHDAPVKTCHWIKAPTYSCLMTGSWDKTLKFWDTRTSQPMMTINLPERCYCADVDYPMAVVGTANRGLIIYQLEGRPQEFKKVESPLKYQLRCVAIFKDKKRAPTGFALGSVEGRVAIQYVNPTSPKDNFTFKCHRTNGATGNYQDIFAVNDIAFHPVHGTLATVGSDGTFSFWDKDARTKLKPSDTMEQSISRCAFSHNGQIFAYSVSYDWSKGLEFYNPMKKNYIFLRPCFEELKPRGGIS</sequence>
<evidence type="ECO:0000256" key="4">
    <source>
        <dbReference type="ARBA" id="ARBA00022448"/>
    </source>
</evidence>
<feature type="repeat" description="WD" evidence="12">
    <location>
        <begin position="271"/>
        <end position="296"/>
    </location>
</feature>
<keyword evidence="4" id="KW-0813">Transport</keyword>
<keyword evidence="11" id="KW-0131">Cell cycle</keyword>
<evidence type="ECO:0000313" key="13">
    <source>
        <dbReference type="EMBL" id="KAF6209971.1"/>
    </source>
</evidence>
<comment type="subcellular location">
    <subcellularLocation>
        <location evidence="2">Cytoplasm</location>
    </subcellularLocation>
    <subcellularLocation>
        <location evidence="1">Nucleus</location>
    </subcellularLocation>
</comment>
<evidence type="ECO:0000256" key="7">
    <source>
        <dbReference type="ARBA" id="ARBA00022618"/>
    </source>
</evidence>
<dbReference type="InterPro" id="IPR036322">
    <property type="entry name" value="WD40_repeat_dom_sf"/>
</dbReference>
<keyword evidence="5" id="KW-0963">Cytoplasm</keyword>
<dbReference type="InterPro" id="IPR015943">
    <property type="entry name" value="WD40/YVTN_repeat-like_dom_sf"/>
</dbReference>
<keyword evidence="14" id="KW-1185">Reference proteome</keyword>
<keyword evidence="9" id="KW-0498">Mitosis</keyword>
<evidence type="ECO:0000313" key="14">
    <source>
        <dbReference type="Proteomes" id="UP000466442"/>
    </source>
</evidence>
<dbReference type="PROSITE" id="PS50082">
    <property type="entry name" value="WD_REPEATS_2"/>
    <property type="match status" value="3"/>
</dbReference>
<evidence type="ECO:0000256" key="11">
    <source>
        <dbReference type="ARBA" id="ARBA00023306"/>
    </source>
</evidence>
<evidence type="ECO:0000256" key="12">
    <source>
        <dbReference type="PROSITE-ProRule" id="PRU00221"/>
    </source>
</evidence>
<name>A0A8S9XNU9_APOLU</name>
<protein>
    <recommendedName>
        <fullName evidence="15">mRNA export factor</fullName>
    </recommendedName>
</protein>
<keyword evidence="8" id="KW-0677">Repeat</keyword>
<dbReference type="InterPro" id="IPR001680">
    <property type="entry name" value="WD40_rpt"/>
</dbReference>
<dbReference type="Proteomes" id="UP000466442">
    <property type="component" value="Unassembled WGS sequence"/>
</dbReference>
<keyword evidence="6 12" id="KW-0853">WD repeat</keyword>
<dbReference type="PRINTS" id="PR00320">
    <property type="entry name" value="GPROTEINBRPT"/>
</dbReference>
<evidence type="ECO:0000256" key="10">
    <source>
        <dbReference type="ARBA" id="ARBA00023242"/>
    </source>
</evidence>
<dbReference type="AlphaFoldDB" id="A0A8S9XNU9"/>
<evidence type="ECO:0000256" key="9">
    <source>
        <dbReference type="ARBA" id="ARBA00022776"/>
    </source>
</evidence>
<dbReference type="InterPro" id="IPR019775">
    <property type="entry name" value="WD40_repeat_CS"/>
</dbReference>
<dbReference type="EMBL" id="WIXP02000006">
    <property type="protein sequence ID" value="KAF6209971.1"/>
    <property type="molecule type" value="Genomic_DNA"/>
</dbReference>
<dbReference type="OrthoDB" id="256303at2759"/>
<evidence type="ECO:0000256" key="3">
    <source>
        <dbReference type="ARBA" id="ARBA00007830"/>
    </source>
</evidence>
<organism evidence="13 14">
    <name type="scientific">Apolygus lucorum</name>
    <name type="common">Small green plant bug</name>
    <name type="synonym">Lygocoris lucorum</name>
    <dbReference type="NCBI Taxonomy" id="248454"/>
    <lineage>
        <taxon>Eukaryota</taxon>
        <taxon>Metazoa</taxon>
        <taxon>Ecdysozoa</taxon>
        <taxon>Arthropoda</taxon>
        <taxon>Hexapoda</taxon>
        <taxon>Insecta</taxon>
        <taxon>Pterygota</taxon>
        <taxon>Neoptera</taxon>
        <taxon>Paraneoptera</taxon>
        <taxon>Hemiptera</taxon>
        <taxon>Heteroptera</taxon>
        <taxon>Panheteroptera</taxon>
        <taxon>Cimicomorpha</taxon>
        <taxon>Miridae</taxon>
        <taxon>Mirini</taxon>
        <taxon>Apolygus</taxon>
    </lineage>
</organism>
<accession>A0A8S9XNU9</accession>
<proteinExistence type="inferred from homology"/>
<comment type="similarity">
    <text evidence="3">Belongs to the WD repeat rae1 family.</text>
</comment>
<gene>
    <name evidence="13" type="ORF">GE061_015726</name>
</gene>
<keyword evidence="7" id="KW-0132">Cell division</keyword>
<evidence type="ECO:0000256" key="6">
    <source>
        <dbReference type="ARBA" id="ARBA00022574"/>
    </source>
</evidence>
<evidence type="ECO:0000256" key="8">
    <source>
        <dbReference type="ARBA" id="ARBA00022737"/>
    </source>
</evidence>
<feature type="repeat" description="WD" evidence="12">
    <location>
        <begin position="141"/>
        <end position="163"/>
    </location>
</feature>
<evidence type="ECO:0000256" key="1">
    <source>
        <dbReference type="ARBA" id="ARBA00004123"/>
    </source>
</evidence>
<evidence type="ECO:0000256" key="5">
    <source>
        <dbReference type="ARBA" id="ARBA00022490"/>
    </source>
</evidence>
<feature type="repeat" description="WD" evidence="12">
    <location>
        <begin position="79"/>
        <end position="120"/>
    </location>
</feature>
<evidence type="ECO:0000256" key="2">
    <source>
        <dbReference type="ARBA" id="ARBA00004496"/>
    </source>
</evidence>
<comment type="caution">
    <text evidence="13">The sequence shown here is derived from an EMBL/GenBank/DDBJ whole genome shotgun (WGS) entry which is preliminary data.</text>
</comment>
<dbReference type="SMART" id="SM00320">
    <property type="entry name" value="WD40"/>
    <property type="match status" value="5"/>
</dbReference>
<dbReference type="PANTHER" id="PTHR10971">
    <property type="entry name" value="MRNA EXPORT FACTOR AND BUB3"/>
    <property type="match status" value="1"/>
</dbReference>
<reference evidence="13" key="1">
    <citation type="journal article" date="2021" name="Mol. Ecol. Resour.">
        <title>Apolygus lucorum genome provides insights into omnivorousness and mesophyll feeding.</title>
        <authorList>
            <person name="Liu Y."/>
            <person name="Liu H."/>
            <person name="Wang H."/>
            <person name="Huang T."/>
            <person name="Liu B."/>
            <person name="Yang B."/>
            <person name="Yin L."/>
            <person name="Li B."/>
            <person name="Zhang Y."/>
            <person name="Zhang S."/>
            <person name="Jiang F."/>
            <person name="Zhang X."/>
            <person name="Ren Y."/>
            <person name="Wang B."/>
            <person name="Wang S."/>
            <person name="Lu Y."/>
            <person name="Wu K."/>
            <person name="Fan W."/>
            <person name="Wang G."/>
        </authorList>
    </citation>
    <scope>NUCLEOTIDE SEQUENCE</scope>
    <source>
        <strain evidence="13">12Hb</strain>
    </source>
</reference>
<dbReference type="GO" id="GO:0005737">
    <property type="term" value="C:cytoplasm"/>
    <property type="evidence" value="ECO:0007669"/>
    <property type="project" value="UniProtKB-SubCell"/>
</dbReference>
<dbReference type="FunFam" id="2.130.10.10:FF:000084">
    <property type="entry name" value="mRNA export factor"/>
    <property type="match status" value="1"/>
</dbReference>
<dbReference type="GO" id="GO:0005635">
    <property type="term" value="C:nuclear envelope"/>
    <property type="evidence" value="ECO:0007669"/>
    <property type="project" value="UniProtKB-ARBA"/>
</dbReference>
<dbReference type="SUPFAM" id="SSF50978">
    <property type="entry name" value="WD40 repeat-like"/>
    <property type="match status" value="1"/>
</dbReference>
<evidence type="ECO:0008006" key="15">
    <source>
        <dbReference type="Google" id="ProtNLM"/>
    </source>
</evidence>